<evidence type="ECO:0000313" key="3">
    <source>
        <dbReference type="EMBL" id="RFC65003.1"/>
    </source>
</evidence>
<feature type="chain" id="PRO_5016712501" evidence="1">
    <location>
        <begin position="26"/>
        <end position="231"/>
    </location>
</feature>
<evidence type="ECO:0000256" key="1">
    <source>
        <dbReference type="SAM" id="SignalP"/>
    </source>
</evidence>
<dbReference type="InterPro" id="IPR035437">
    <property type="entry name" value="SNase_OB-fold_sf"/>
</dbReference>
<dbReference type="Proteomes" id="UP000264310">
    <property type="component" value="Unassembled WGS sequence"/>
</dbReference>
<sequence length="231" mass="25118">MLLSGKPFAGIIAALLLMSTAPAAAQIAGAATVVDGDTIGVTGTDARIRLYGIDAPESGQTCDDASGRRYLCGTRSADALAAIIGRNGRVQCFEEDRDRYGRIVAECVTSGNVVLNAELVRQGWAVEYDQYSDGRYDQEEAEARAARRGIWQGQFVEPSKWRRGDRLKSERVAAGQPEGCPIKGNISSNGRIYHMPGQQNYGRTKIDEADGERWFCSEAEAKAAGWRPARR</sequence>
<feature type="signal peptide" evidence="1">
    <location>
        <begin position="1"/>
        <end position="25"/>
    </location>
</feature>
<keyword evidence="1" id="KW-0732">Signal</keyword>
<dbReference type="SUPFAM" id="SSF50199">
    <property type="entry name" value="Staphylococcal nuclease"/>
    <property type="match status" value="1"/>
</dbReference>
<keyword evidence="4" id="KW-1185">Reference proteome</keyword>
<dbReference type="SMART" id="SM00318">
    <property type="entry name" value="SNc"/>
    <property type="match status" value="1"/>
</dbReference>
<gene>
    <name evidence="3" type="ORF">DYI37_03820</name>
</gene>
<evidence type="ECO:0000313" key="4">
    <source>
        <dbReference type="Proteomes" id="UP000264310"/>
    </source>
</evidence>
<evidence type="ECO:0000259" key="2">
    <source>
        <dbReference type="PROSITE" id="PS50830"/>
    </source>
</evidence>
<dbReference type="Pfam" id="PF00565">
    <property type="entry name" value="SNase"/>
    <property type="match status" value="1"/>
</dbReference>
<feature type="domain" description="TNase-like" evidence="2">
    <location>
        <begin position="24"/>
        <end position="153"/>
    </location>
</feature>
<name>A0A371X707_9HYPH</name>
<dbReference type="PROSITE" id="PS50830">
    <property type="entry name" value="TNASE_3"/>
    <property type="match status" value="1"/>
</dbReference>
<comment type="caution">
    <text evidence="3">The sequence shown here is derived from an EMBL/GenBank/DDBJ whole genome shotgun (WGS) entry which is preliminary data.</text>
</comment>
<proteinExistence type="predicted"/>
<dbReference type="PANTHER" id="PTHR12302:SF26">
    <property type="entry name" value="BLR1266 PROTEIN"/>
    <property type="match status" value="1"/>
</dbReference>
<dbReference type="EMBL" id="QURL01000002">
    <property type="protein sequence ID" value="RFC65003.1"/>
    <property type="molecule type" value="Genomic_DNA"/>
</dbReference>
<protein>
    <submittedName>
        <fullName evidence="3">Thermonuclease family protein</fullName>
    </submittedName>
</protein>
<dbReference type="Gene3D" id="2.40.50.90">
    <property type="match status" value="1"/>
</dbReference>
<dbReference type="OrthoDB" id="9805504at2"/>
<accession>A0A371X707</accession>
<dbReference type="InterPro" id="IPR016071">
    <property type="entry name" value="Staphylococal_nuclease_OB-fold"/>
</dbReference>
<organism evidence="3 4">
    <name type="scientific">Fulvimarina endophytica</name>
    <dbReference type="NCBI Taxonomy" id="2293836"/>
    <lineage>
        <taxon>Bacteria</taxon>
        <taxon>Pseudomonadati</taxon>
        <taxon>Pseudomonadota</taxon>
        <taxon>Alphaproteobacteria</taxon>
        <taxon>Hyphomicrobiales</taxon>
        <taxon>Aurantimonadaceae</taxon>
        <taxon>Fulvimarina</taxon>
    </lineage>
</organism>
<reference evidence="3 4" key="1">
    <citation type="submission" date="2018-08" db="EMBL/GenBank/DDBJ databases">
        <title>Fulvimarina sp. 85, whole genome shotgun sequence.</title>
        <authorList>
            <person name="Tuo L."/>
        </authorList>
    </citation>
    <scope>NUCLEOTIDE SEQUENCE [LARGE SCALE GENOMIC DNA]</scope>
    <source>
        <strain evidence="3 4">85</strain>
    </source>
</reference>
<dbReference type="PANTHER" id="PTHR12302">
    <property type="entry name" value="EBNA2 BINDING PROTEIN P100"/>
    <property type="match status" value="1"/>
</dbReference>
<dbReference type="AlphaFoldDB" id="A0A371X707"/>
<dbReference type="RefSeq" id="WP_116681901.1">
    <property type="nucleotide sequence ID" value="NZ_QURL01000002.1"/>
</dbReference>